<gene>
    <name evidence="2" type="ORF">NF557_10125</name>
</gene>
<feature type="compositionally biased region" description="Low complexity" evidence="1">
    <location>
        <begin position="35"/>
        <end position="46"/>
    </location>
</feature>
<dbReference type="RefSeq" id="WP_252619137.1">
    <property type="nucleotide sequence ID" value="NZ_CP099490.1"/>
</dbReference>
<sequence>MTQPLPQTGDPVVDKVISTFQETDGQPLAERAEAARQAQGGLQARLTDSPPGA</sequence>
<evidence type="ECO:0000313" key="3">
    <source>
        <dbReference type="Proteomes" id="UP001056535"/>
    </source>
</evidence>
<accession>A0ABY4YFS6</accession>
<name>A0ABY4YFS6_9MICO</name>
<reference evidence="2" key="1">
    <citation type="submission" date="2022-06" db="EMBL/GenBank/DDBJ databases">
        <title>Ornithinimicrobium JY.X270.</title>
        <authorList>
            <person name="Huang Y."/>
        </authorList>
    </citation>
    <scope>NUCLEOTIDE SEQUENCE</scope>
    <source>
        <strain evidence="2">JY.X270</strain>
    </source>
</reference>
<evidence type="ECO:0000313" key="2">
    <source>
        <dbReference type="EMBL" id="USQ75012.1"/>
    </source>
</evidence>
<dbReference type="Proteomes" id="UP001056535">
    <property type="component" value="Chromosome"/>
</dbReference>
<dbReference type="EMBL" id="CP099490">
    <property type="protein sequence ID" value="USQ75012.1"/>
    <property type="molecule type" value="Genomic_DNA"/>
</dbReference>
<protein>
    <submittedName>
        <fullName evidence="2">Uncharacterized protein</fullName>
    </submittedName>
</protein>
<keyword evidence="3" id="KW-1185">Reference proteome</keyword>
<feature type="region of interest" description="Disordered" evidence="1">
    <location>
        <begin position="32"/>
        <end position="53"/>
    </location>
</feature>
<proteinExistence type="predicted"/>
<evidence type="ECO:0000256" key="1">
    <source>
        <dbReference type="SAM" id="MobiDB-lite"/>
    </source>
</evidence>
<organism evidence="2 3">
    <name type="scientific">Ornithinimicrobium cryptoxanthini</name>
    <dbReference type="NCBI Taxonomy" id="2934161"/>
    <lineage>
        <taxon>Bacteria</taxon>
        <taxon>Bacillati</taxon>
        <taxon>Actinomycetota</taxon>
        <taxon>Actinomycetes</taxon>
        <taxon>Micrococcales</taxon>
        <taxon>Ornithinimicrobiaceae</taxon>
        <taxon>Ornithinimicrobium</taxon>
    </lineage>
</organism>